<organism evidence="8 9">
    <name type="scientific">Komagataeibacter xylinus</name>
    <name type="common">Gluconacetobacter xylinus</name>
    <dbReference type="NCBI Taxonomy" id="28448"/>
    <lineage>
        <taxon>Bacteria</taxon>
        <taxon>Pseudomonadati</taxon>
        <taxon>Pseudomonadota</taxon>
        <taxon>Alphaproteobacteria</taxon>
        <taxon>Acetobacterales</taxon>
        <taxon>Acetobacteraceae</taxon>
        <taxon>Komagataeibacter</taxon>
    </lineage>
</organism>
<gene>
    <name evidence="8" type="ORF">CFR75_07190</name>
</gene>
<comment type="subcellular location">
    <subcellularLocation>
        <location evidence="1">Cell membrane</location>
        <topology evidence="1">Multi-pass membrane protein</topology>
    </subcellularLocation>
</comment>
<dbReference type="GO" id="GO:0005886">
    <property type="term" value="C:plasma membrane"/>
    <property type="evidence" value="ECO:0007669"/>
    <property type="project" value="UniProtKB-SubCell"/>
</dbReference>
<evidence type="ECO:0000313" key="8">
    <source>
        <dbReference type="EMBL" id="PYD57185.1"/>
    </source>
</evidence>
<proteinExistence type="predicted"/>
<dbReference type="STRING" id="1220579.GCA_001571345_01154"/>
<keyword evidence="9" id="KW-1185">Reference proteome</keyword>
<evidence type="ECO:0000256" key="5">
    <source>
        <dbReference type="ARBA" id="ARBA00023136"/>
    </source>
</evidence>
<reference evidence="8 9" key="1">
    <citation type="submission" date="2017-07" db="EMBL/GenBank/DDBJ databases">
        <title>A draft genome sequence of Komagataeibacter xylinus LMG 1515.</title>
        <authorList>
            <person name="Skraban J."/>
            <person name="Cleenwerck I."/>
            <person name="Vandamme P."/>
            <person name="Trcek J."/>
        </authorList>
    </citation>
    <scope>NUCLEOTIDE SEQUENCE [LARGE SCALE GENOMIC DNA]</scope>
    <source>
        <strain evidence="8 9">LMG 1515</strain>
    </source>
</reference>
<feature type="domain" description="RDD" evidence="7">
    <location>
        <begin position="17"/>
        <end position="181"/>
    </location>
</feature>
<evidence type="ECO:0000256" key="4">
    <source>
        <dbReference type="ARBA" id="ARBA00022989"/>
    </source>
</evidence>
<dbReference type="Proteomes" id="UP000248257">
    <property type="component" value="Unassembled WGS sequence"/>
</dbReference>
<protein>
    <submittedName>
        <fullName evidence="8">RDD family protein</fullName>
    </submittedName>
</protein>
<dbReference type="EMBL" id="NKUC01000011">
    <property type="protein sequence ID" value="PYD57185.1"/>
    <property type="molecule type" value="Genomic_DNA"/>
</dbReference>
<keyword evidence="5 6" id="KW-0472">Membrane</keyword>
<evidence type="ECO:0000256" key="2">
    <source>
        <dbReference type="ARBA" id="ARBA00022475"/>
    </source>
</evidence>
<dbReference type="OrthoDB" id="9793824at2"/>
<dbReference type="Pfam" id="PF06271">
    <property type="entry name" value="RDD"/>
    <property type="match status" value="1"/>
</dbReference>
<dbReference type="RefSeq" id="WP_061272870.1">
    <property type="nucleotide sequence ID" value="NZ_CBCRXN010000024.1"/>
</dbReference>
<evidence type="ECO:0000256" key="3">
    <source>
        <dbReference type="ARBA" id="ARBA00022692"/>
    </source>
</evidence>
<dbReference type="AlphaFoldDB" id="A0A318PUH5"/>
<keyword evidence="2" id="KW-1003">Cell membrane</keyword>
<dbReference type="PANTHER" id="PTHR36115:SF6">
    <property type="entry name" value="PROLINE-RICH ANTIGEN HOMOLOG"/>
    <property type="match status" value="1"/>
</dbReference>
<name>A0A318PUH5_KOMXY</name>
<sequence length="200" mass="22152">MTNPFFRPASPTEIWTYAGFWMRVVAHVIDGLILWAGLGLMGLLLVPPSVSVSIFDPQVTGGSGGDYRISYIKPVGYTQADYTIVSSMPHLHWNGNGLFELASILLPALYFIVFESSRFQATPGKLACQMRVTDLYGNRITPLRAAGRYFGKYLSALLLGVGFLMVMWTQRKQALHDILAGTCVIRREARALAPQPPQWG</sequence>
<feature type="transmembrane region" description="Helical" evidence="6">
    <location>
        <begin position="149"/>
        <end position="168"/>
    </location>
</feature>
<dbReference type="InterPro" id="IPR051791">
    <property type="entry name" value="Pra-immunoreactive"/>
</dbReference>
<evidence type="ECO:0000259" key="7">
    <source>
        <dbReference type="Pfam" id="PF06271"/>
    </source>
</evidence>
<keyword evidence="4 6" id="KW-1133">Transmembrane helix</keyword>
<evidence type="ECO:0000256" key="1">
    <source>
        <dbReference type="ARBA" id="ARBA00004651"/>
    </source>
</evidence>
<feature type="transmembrane region" description="Helical" evidence="6">
    <location>
        <begin position="20"/>
        <end position="46"/>
    </location>
</feature>
<feature type="transmembrane region" description="Helical" evidence="6">
    <location>
        <begin position="97"/>
        <end position="114"/>
    </location>
</feature>
<comment type="caution">
    <text evidence="8">The sequence shown here is derived from an EMBL/GenBank/DDBJ whole genome shotgun (WGS) entry which is preliminary data.</text>
</comment>
<evidence type="ECO:0000256" key="6">
    <source>
        <dbReference type="SAM" id="Phobius"/>
    </source>
</evidence>
<accession>A0A318PUH5</accession>
<dbReference type="InterPro" id="IPR010432">
    <property type="entry name" value="RDD"/>
</dbReference>
<evidence type="ECO:0000313" key="9">
    <source>
        <dbReference type="Proteomes" id="UP000248257"/>
    </source>
</evidence>
<dbReference type="PANTHER" id="PTHR36115">
    <property type="entry name" value="PROLINE-RICH ANTIGEN HOMOLOG-RELATED"/>
    <property type="match status" value="1"/>
</dbReference>
<keyword evidence="3 6" id="KW-0812">Transmembrane</keyword>